<comment type="caution">
    <text evidence="2">The sequence shown here is derived from an EMBL/GenBank/DDBJ whole genome shotgun (WGS) entry which is preliminary data.</text>
</comment>
<sequence length="249" mass="28514">MKAMDDESADRKEWQELARNSRYLKEKGLMIYVIPSYRYADKRIARFLATHFFNVGIMRFSDEDYDDFRQCIFIGNKKSGKHKEFNQKLFDFLVQMESDDFVMEKVSPINLFVNANKKWTVPTGIEELKTFYTKLVNKSDNVEAIRHSKGFNAFISRSKPKQLVIGGNPILPLNQGQLALLLASGAVNGEIGRDENYHLVQGLEIVSKVTEEEKKTHDNGSTSTVTKTRTKREVSVKIINPSGLVRKLV</sequence>
<feature type="domain" description="DUF6094" evidence="1">
    <location>
        <begin position="11"/>
        <end position="81"/>
    </location>
</feature>
<keyword evidence="3" id="KW-1185">Reference proteome</keyword>
<dbReference type="InterPro" id="IPR046076">
    <property type="entry name" value="DUF6094"/>
</dbReference>
<protein>
    <recommendedName>
        <fullName evidence="1">DUF6094 domain-containing protein</fullName>
    </recommendedName>
</protein>
<name>A0A163S3B0_9BACL</name>
<dbReference type="PROSITE" id="PS50044">
    <property type="entry name" value="SIGMA54_3"/>
    <property type="match status" value="1"/>
</dbReference>
<accession>A0A163S3B0</accession>
<dbReference type="AlphaFoldDB" id="A0A163S3B0"/>
<gene>
    <name evidence="2" type="ORF">AWM68_17325</name>
</gene>
<dbReference type="EMBL" id="LRFC01000006">
    <property type="protein sequence ID" value="KZE68047.1"/>
    <property type="molecule type" value="Genomic_DNA"/>
</dbReference>
<dbReference type="Proteomes" id="UP000076567">
    <property type="component" value="Unassembled WGS sequence"/>
</dbReference>
<evidence type="ECO:0000313" key="3">
    <source>
        <dbReference type="Proteomes" id="UP000076567"/>
    </source>
</evidence>
<organism evidence="2 3">
    <name type="scientific">Fictibacillus phosphorivorans</name>
    <dbReference type="NCBI Taxonomy" id="1221500"/>
    <lineage>
        <taxon>Bacteria</taxon>
        <taxon>Bacillati</taxon>
        <taxon>Bacillota</taxon>
        <taxon>Bacilli</taxon>
        <taxon>Bacillales</taxon>
        <taxon>Fictibacillaceae</taxon>
        <taxon>Fictibacillus</taxon>
    </lineage>
</organism>
<reference evidence="3" key="1">
    <citation type="submission" date="2016-01" db="EMBL/GenBank/DDBJ databases">
        <title>Draft genome of Chromobacterium sp. F49.</title>
        <authorList>
            <person name="Hong K.W."/>
        </authorList>
    </citation>
    <scope>NUCLEOTIDE SEQUENCE [LARGE SCALE GENOMIC DNA]</scope>
    <source>
        <strain evidence="3">P7IIIA</strain>
    </source>
</reference>
<evidence type="ECO:0000313" key="2">
    <source>
        <dbReference type="EMBL" id="KZE68047.1"/>
    </source>
</evidence>
<dbReference type="OrthoDB" id="1843260at2"/>
<dbReference type="Pfam" id="PF19587">
    <property type="entry name" value="DUF6094"/>
    <property type="match status" value="1"/>
</dbReference>
<evidence type="ECO:0000259" key="1">
    <source>
        <dbReference type="Pfam" id="PF19587"/>
    </source>
</evidence>
<proteinExistence type="predicted"/>